<accession>A0A7J5DQ53</accession>
<evidence type="ECO:0000313" key="1">
    <source>
        <dbReference type="EMBL" id="KAB1990835.1"/>
    </source>
</evidence>
<organism evidence="1 2">
    <name type="scientific">Streptomyces triticiradicis</name>
    <dbReference type="NCBI Taxonomy" id="2651189"/>
    <lineage>
        <taxon>Bacteria</taxon>
        <taxon>Bacillati</taxon>
        <taxon>Actinomycetota</taxon>
        <taxon>Actinomycetes</taxon>
        <taxon>Kitasatosporales</taxon>
        <taxon>Streptomycetaceae</taxon>
        <taxon>Streptomyces</taxon>
    </lineage>
</organism>
<dbReference type="Proteomes" id="UP000442990">
    <property type="component" value="Unassembled WGS sequence"/>
</dbReference>
<proteinExistence type="predicted"/>
<protein>
    <submittedName>
        <fullName evidence="1">Uncharacterized protein</fullName>
    </submittedName>
</protein>
<dbReference type="AlphaFoldDB" id="A0A7J5DQ53"/>
<name>A0A7J5DQ53_9ACTN</name>
<keyword evidence="2" id="KW-1185">Reference proteome</keyword>
<evidence type="ECO:0000313" key="2">
    <source>
        <dbReference type="Proteomes" id="UP000442990"/>
    </source>
</evidence>
<dbReference type="EMBL" id="WBKG01000001">
    <property type="protein sequence ID" value="KAB1990835.1"/>
    <property type="molecule type" value="Genomic_DNA"/>
</dbReference>
<sequence>MGRRRYRQLAMGNDRFRWWVSHRHAPDPDSGGALGHSCQEVLSVAREGSPGAIRIVFASGPGRVVGGGGWGAHEGGVSRAGGGYLNLHRPATVRELIEEALADGQRFGHAAQVDGWRFFDAAAARVPPERPEPSAGSSA</sequence>
<gene>
    <name evidence="1" type="ORF">F8144_02665</name>
</gene>
<reference evidence="1 2" key="1">
    <citation type="submission" date="2019-09" db="EMBL/GenBank/DDBJ databases">
        <title>Isolation and identification of active actinomycetes.</title>
        <authorList>
            <person name="Yu Z."/>
            <person name="Han C."/>
            <person name="Yu B."/>
        </authorList>
    </citation>
    <scope>NUCLEOTIDE SEQUENCE [LARGE SCALE GENOMIC DNA]</scope>
    <source>
        <strain evidence="1 2">NEAU-H2</strain>
    </source>
</reference>
<comment type="caution">
    <text evidence="1">The sequence shown here is derived from an EMBL/GenBank/DDBJ whole genome shotgun (WGS) entry which is preliminary data.</text>
</comment>
<dbReference type="RefSeq" id="WP_151467389.1">
    <property type="nucleotide sequence ID" value="NZ_WBKG01000001.1"/>
</dbReference>